<dbReference type="GO" id="GO:0047372">
    <property type="term" value="F:monoacylglycerol lipase activity"/>
    <property type="evidence" value="ECO:0007669"/>
    <property type="project" value="TreeGrafter"/>
</dbReference>
<protein>
    <submittedName>
        <fullName evidence="3">Uncharacterized protein</fullName>
    </submittedName>
</protein>
<dbReference type="AlphaFoldDB" id="A0A139AUW7"/>
<feature type="compositionally biased region" description="Low complexity" evidence="1">
    <location>
        <begin position="541"/>
        <end position="562"/>
    </location>
</feature>
<feature type="compositionally biased region" description="Basic and acidic residues" evidence="1">
    <location>
        <begin position="670"/>
        <end position="680"/>
    </location>
</feature>
<dbReference type="GO" id="GO:0051793">
    <property type="term" value="P:medium-chain fatty acid catabolic process"/>
    <property type="evidence" value="ECO:0007669"/>
    <property type="project" value="TreeGrafter"/>
</dbReference>
<keyword evidence="4" id="KW-1185">Reference proteome</keyword>
<organism evidence="3 4">
    <name type="scientific">Gonapodya prolifera (strain JEL478)</name>
    <name type="common">Monoblepharis prolifera</name>
    <dbReference type="NCBI Taxonomy" id="1344416"/>
    <lineage>
        <taxon>Eukaryota</taxon>
        <taxon>Fungi</taxon>
        <taxon>Fungi incertae sedis</taxon>
        <taxon>Chytridiomycota</taxon>
        <taxon>Chytridiomycota incertae sedis</taxon>
        <taxon>Monoblepharidomycetes</taxon>
        <taxon>Monoblepharidales</taxon>
        <taxon>Gonapodyaceae</taxon>
        <taxon>Gonapodya</taxon>
    </lineage>
</organism>
<evidence type="ECO:0000313" key="4">
    <source>
        <dbReference type="Proteomes" id="UP000070544"/>
    </source>
</evidence>
<evidence type="ECO:0000256" key="1">
    <source>
        <dbReference type="SAM" id="MobiDB-lite"/>
    </source>
</evidence>
<dbReference type="Proteomes" id="UP000070544">
    <property type="component" value="Unassembled WGS sequence"/>
</dbReference>
<proteinExistence type="predicted"/>
<dbReference type="PANTHER" id="PTHR10794:SF63">
    <property type="entry name" value="ALPHA_BETA HYDROLASE 1, ISOFORM A"/>
    <property type="match status" value="1"/>
</dbReference>
<dbReference type="PANTHER" id="PTHR10794">
    <property type="entry name" value="ABHYDROLASE DOMAIN-CONTAINING PROTEIN"/>
    <property type="match status" value="1"/>
</dbReference>
<sequence length="904" mass="96009">MNGGGGDAGTDIHLPSAGLDVGYFDQVGPGMGGHGGVGYPNPAERDLLATPDGATLALDWHLYQPSPLPRSQPASDSGPTAGLAAPLTPPTRDSHQHDPSVVYLVCYSYGRGDPTLNASHPVVSLLEHIPITPATSVAILHPRGLPSQVPPTSPTLSSPHYPCDVALAAGLVRRKAKEAAVVLVGLGREGVGMAARYVSERGGDGRMVEVFVGVGWQAGDWPAAGHSKEVHTWVRDVRDIVARYPALFYSSPLDLDPDAVLRPGATARDVETALIAPAYGFSTVAEYREAQGWAVVAGVGVPTLLLLSSTDPFAPPLGYPLTDLAENPNVVVATSQLGGHLGWREGWFAQNTTGVYGAGKSIKAGKRWWCKVVREVGGLAELLSYVTPILRPPRADQPLPALLPSPGLPRTLLGSSPSANHLARYIPSVWFNLIPACESHGLRGASTTDATWVLRALSLPAAVEDLEGETRRAEGAWDIDDYGADEALQPLASSQFSIASGVSTGSVIPSGRELRRLTSVSSSLGQLRRVVPGIPLAQPVSQQPGPSRRASSRSVSSMVSGGSESHLVLQTAEVWRREAGSGVTEIVTTPGGAPSPLVLPTAVATTPLSEGDGSSRNRVLMDVRPVLNFARRDSETQEELPDVSWFSDSSTPLALDLAGATNVPSPPFRRPLDRRSRSADRAMSVRTASRRSTVVPEVEAEAAAAWSAPEKHLPSETTQSMGEGSTPPATPTQTRSAKSWITNRPSSVLSMVPLSPDSRRSSLSLSRTSPCTATPRNRIFWWILVARRIVALSFIAALHQMTIWTGKGGAMERSARRLRESAVTRVREIPRYPSDALTMSAVANARSQDRTAFLRAVAVVVASGLTWVFGLQASRMMKDRADTLLAYEILHLLETAASMAVTQV</sequence>
<feature type="compositionally biased region" description="Low complexity" evidence="1">
    <location>
        <begin position="694"/>
        <end position="705"/>
    </location>
</feature>
<evidence type="ECO:0000313" key="3">
    <source>
        <dbReference type="EMBL" id="KXS20494.1"/>
    </source>
</evidence>
<reference evidence="3 4" key="1">
    <citation type="journal article" date="2015" name="Genome Biol. Evol.">
        <title>Phylogenomic analyses indicate that early fungi evolved digesting cell walls of algal ancestors of land plants.</title>
        <authorList>
            <person name="Chang Y."/>
            <person name="Wang S."/>
            <person name="Sekimoto S."/>
            <person name="Aerts A.L."/>
            <person name="Choi C."/>
            <person name="Clum A."/>
            <person name="LaButti K.M."/>
            <person name="Lindquist E.A."/>
            <person name="Yee Ngan C."/>
            <person name="Ohm R.A."/>
            <person name="Salamov A.A."/>
            <person name="Grigoriev I.V."/>
            <person name="Spatafora J.W."/>
            <person name="Berbee M.L."/>
        </authorList>
    </citation>
    <scope>NUCLEOTIDE SEQUENCE [LARGE SCALE GENOMIC DNA]</scope>
    <source>
        <strain evidence="3 4">JEL478</strain>
    </source>
</reference>
<accession>A0A139AUW7</accession>
<dbReference type="InterPro" id="IPR050960">
    <property type="entry name" value="AB_hydrolase_4_sf"/>
</dbReference>
<keyword evidence="2" id="KW-1133">Transmembrane helix</keyword>
<feature type="region of interest" description="Disordered" evidence="1">
    <location>
        <begin position="658"/>
        <end position="742"/>
    </location>
</feature>
<keyword evidence="2" id="KW-0812">Transmembrane</keyword>
<feature type="region of interest" description="Disordered" evidence="1">
    <location>
        <begin position="64"/>
        <end position="96"/>
    </location>
</feature>
<name>A0A139AUW7_GONPJ</name>
<gene>
    <name evidence="3" type="ORF">M427DRAFT_151820</name>
</gene>
<feature type="compositionally biased region" description="Polar residues" evidence="1">
    <location>
        <begin position="731"/>
        <end position="742"/>
    </location>
</feature>
<feature type="region of interest" description="Disordered" evidence="1">
    <location>
        <begin position="535"/>
        <end position="562"/>
    </location>
</feature>
<dbReference type="EMBL" id="KQ965735">
    <property type="protein sequence ID" value="KXS20494.1"/>
    <property type="molecule type" value="Genomic_DNA"/>
</dbReference>
<dbReference type="OrthoDB" id="5954035at2759"/>
<keyword evidence="2" id="KW-0472">Membrane</keyword>
<evidence type="ECO:0000256" key="2">
    <source>
        <dbReference type="SAM" id="Phobius"/>
    </source>
</evidence>
<dbReference type="GO" id="GO:0008126">
    <property type="term" value="F:acetylesterase activity"/>
    <property type="evidence" value="ECO:0007669"/>
    <property type="project" value="TreeGrafter"/>
</dbReference>
<dbReference type="STRING" id="1344416.A0A139AUW7"/>
<dbReference type="GO" id="GO:0051792">
    <property type="term" value="P:medium-chain fatty acid biosynthetic process"/>
    <property type="evidence" value="ECO:0007669"/>
    <property type="project" value="TreeGrafter"/>
</dbReference>
<feature type="transmembrane region" description="Helical" evidence="2">
    <location>
        <begin position="852"/>
        <end position="870"/>
    </location>
</feature>